<dbReference type="GeneID" id="105361526"/>
<dbReference type="Pfam" id="PF01812">
    <property type="entry name" value="5-FTHF_cyc-lig"/>
    <property type="match status" value="1"/>
</dbReference>
<evidence type="ECO:0000313" key="2">
    <source>
        <dbReference type="Proteomes" id="UP000695007"/>
    </source>
</evidence>
<dbReference type="RefSeq" id="XP_011497038.1">
    <property type="nucleotide sequence ID" value="XM_011498736.1"/>
</dbReference>
<sequence length="461" mass="52800">MSQERQYNIKTKQSLREKIWIHMVKEDLTMSSRNLCNRIPYFKGAMEATQRLSELDAFKKAKLLMISPGKSQESTIVLSLQKGKEILIPRPRLMDGLFLLVKNADVTSEETQNVVIRRSMKQIESPIGFDKLNLKVDMLVLGSVCVNKTGCRIGDGEGFADLEYAILSKMKAVNEHTIIITTVHDCQILDNVPDDIFNQYDVPVDIIITPTQTIVVNPKFKKPTEIIWSAISKRRLAAIPILNEIKQLEEMERKTLDVKEINLDLETHKQEKLHIKKIINKIQPRLSHRKLISDSIIKENQNDKDIRKKSFLRKRKLQKSKDNDNDDFGNKTVKKQSGSKSKVRHRSGGDRNQSNFSLRLSNIASTVRVRDLKCALQERGVKPNNIAWYGQRGFCYLQFGKLRKNTSIDDQSVQVDSIIASLQQLKVSENAFILVEPAKPVTRIEVTNTLVTDFDLIMTFK</sequence>
<evidence type="ECO:0000313" key="3">
    <source>
        <dbReference type="RefSeq" id="XP_011497038.1"/>
    </source>
</evidence>
<accession>A0AAJ7DUM8</accession>
<dbReference type="InterPro" id="IPR002698">
    <property type="entry name" value="FTHF_cligase"/>
</dbReference>
<dbReference type="InterPro" id="IPR037171">
    <property type="entry name" value="NagB/RpiA_transferase-like"/>
</dbReference>
<evidence type="ECO:0000256" key="1">
    <source>
        <dbReference type="SAM" id="MobiDB-lite"/>
    </source>
</evidence>
<dbReference type="SUPFAM" id="SSF100950">
    <property type="entry name" value="NagB/RpiA/CoA transferase-like"/>
    <property type="match status" value="1"/>
</dbReference>
<proteinExistence type="predicted"/>
<reference evidence="3" key="1">
    <citation type="submission" date="2025-08" db="UniProtKB">
        <authorList>
            <consortium name="RefSeq"/>
        </authorList>
    </citation>
    <scope>IDENTIFICATION</scope>
</reference>
<keyword evidence="2" id="KW-1185">Reference proteome</keyword>
<organism evidence="2 3">
    <name type="scientific">Ceratosolen solmsi marchali</name>
    <dbReference type="NCBI Taxonomy" id="326594"/>
    <lineage>
        <taxon>Eukaryota</taxon>
        <taxon>Metazoa</taxon>
        <taxon>Ecdysozoa</taxon>
        <taxon>Arthropoda</taxon>
        <taxon>Hexapoda</taxon>
        <taxon>Insecta</taxon>
        <taxon>Pterygota</taxon>
        <taxon>Neoptera</taxon>
        <taxon>Endopterygota</taxon>
        <taxon>Hymenoptera</taxon>
        <taxon>Apocrita</taxon>
        <taxon>Proctotrupomorpha</taxon>
        <taxon>Chalcidoidea</taxon>
        <taxon>Agaonidae</taxon>
        <taxon>Agaoninae</taxon>
        <taxon>Ceratosolen</taxon>
    </lineage>
</organism>
<name>A0AAJ7DUM8_9HYME</name>
<dbReference type="AlphaFoldDB" id="A0AAJ7DUM8"/>
<protein>
    <submittedName>
        <fullName evidence="3">5-formyltetrahydrofolate cyclo-ligase-like protein COG0212</fullName>
    </submittedName>
</protein>
<dbReference type="PANTHER" id="PTHR13017:SF0">
    <property type="entry name" value="METHENYLTETRAHYDROFOLATE SYNTHASE DOMAIN-CONTAINING PROTEIN"/>
    <property type="match status" value="1"/>
</dbReference>
<feature type="region of interest" description="Disordered" evidence="1">
    <location>
        <begin position="308"/>
        <end position="355"/>
    </location>
</feature>
<dbReference type="InterPro" id="IPR024185">
    <property type="entry name" value="FTHF_cligase-like_sf"/>
</dbReference>
<dbReference type="CTD" id="40559"/>
<feature type="compositionally biased region" description="Basic residues" evidence="1">
    <location>
        <begin position="309"/>
        <end position="318"/>
    </location>
</feature>
<dbReference type="GO" id="GO:0005737">
    <property type="term" value="C:cytoplasm"/>
    <property type="evidence" value="ECO:0007669"/>
    <property type="project" value="TreeGrafter"/>
</dbReference>
<gene>
    <name evidence="3" type="primary">LOC105361526</name>
</gene>
<dbReference type="PANTHER" id="PTHR13017">
    <property type="entry name" value="5-FORMYLTETRAHYDROFOLATE CYCLO-LIGASE-RELATED"/>
    <property type="match status" value="1"/>
</dbReference>
<dbReference type="Gene3D" id="3.40.50.10420">
    <property type="entry name" value="NagB/RpiA/CoA transferase-like"/>
    <property type="match status" value="1"/>
</dbReference>
<dbReference type="KEGG" id="csol:105361526"/>
<dbReference type="Proteomes" id="UP000695007">
    <property type="component" value="Unplaced"/>
</dbReference>